<dbReference type="GO" id="GO:0005886">
    <property type="term" value="C:plasma membrane"/>
    <property type="evidence" value="ECO:0007669"/>
    <property type="project" value="UniProtKB-SubCell"/>
</dbReference>
<dbReference type="OrthoDB" id="9808954at2"/>
<feature type="transmembrane region" description="Helical" evidence="7">
    <location>
        <begin position="133"/>
        <end position="151"/>
    </location>
</feature>
<evidence type="ECO:0000256" key="2">
    <source>
        <dbReference type="ARBA" id="ARBA00022448"/>
    </source>
</evidence>
<keyword evidence="5 7" id="KW-1133">Transmembrane helix</keyword>
<evidence type="ECO:0000256" key="5">
    <source>
        <dbReference type="ARBA" id="ARBA00022989"/>
    </source>
</evidence>
<feature type="transmembrane region" description="Helical" evidence="7">
    <location>
        <begin position="14"/>
        <end position="34"/>
    </location>
</feature>
<feature type="transmembrane region" description="Helical" evidence="7">
    <location>
        <begin position="91"/>
        <end position="113"/>
    </location>
</feature>
<feature type="transmembrane region" description="Helical" evidence="7">
    <location>
        <begin position="46"/>
        <end position="70"/>
    </location>
</feature>
<keyword evidence="9" id="KW-1185">Reference proteome</keyword>
<dbReference type="PANTHER" id="PTHR43823:SF3">
    <property type="entry name" value="MULTIDRUG EXPORT PROTEIN MEPA"/>
    <property type="match status" value="1"/>
</dbReference>
<comment type="caution">
    <text evidence="8">The sequence shown here is derived from an EMBL/GenBank/DDBJ whole genome shotgun (WGS) entry which is preliminary data.</text>
</comment>
<comment type="subcellular location">
    <subcellularLocation>
        <location evidence="1">Cell membrane</location>
        <topology evidence="1">Multi-pass membrane protein</topology>
    </subcellularLocation>
</comment>
<dbReference type="InterPro" id="IPR051327">
    <property type="entry name" value="MATE_MepA_subfamily"/>
</dbReference>
<feature type="transmembrane region" description="Helical" evidence="7">
    <location>
        <begin position="163"/>
        <end position="185"/>
    </location>
</feature>
<evidence type="ECO:0000313" key="8">
    <source>
        <dbReference type="EMBL" id="GCB30474.1"/>
    </source>
</evidence>
<dbReference type="InterPro" id="IPR048279">
    <property type="entry name" value="MdtK-like"/>
</dbReference>
<keyword evidence="3" id="KW-1003">Cell membrane</keyword>
<evidence type="ECO:0000256" key="3">
    <source>
        <dbReference type="ARBA" id="ARBA00022475"/>
    </source>
</evidence>
<proteinExistence type="predicted"/>
<feature type="transmembrane region" description="Helical" evidence="7">
    <location>
        <begin position="319"/>
        <end position="345"/>
    </location>
</feature>
<dbReference type="GO" id="GO:0042910">
    <property type="term" value="F:xenobiotic transmembrane transporter activity"/>
    <property type="evidence" value="ECO:0007669"/>
    <property type="project" value="InterPro"/>
</dbReference>
<dbReference type="Pfam" id="PF01554">
    <property type="entry name" value="MatE"/>
    <property type="match status" value="2"/>
</dbReference>
<keyword evidence="2" id="KW-0813">Transport</keyword>
<dbReference type="GO" id="GO:0015297">
    <property type="term" value="F:antiporter activity"/>
    <property type="evidence" value="ECO:0007669"/>
    <property type="project" value="InterPro"/>
</dbReference>
<dbReference type="EMBL" id="BHVZ01000014">
    <property type="protein sequence ID" value="GCB30474.1"/>
    <property type="molecule type" value="Genomic_DNA"/>
</dbReference>
<evidence type="ECO:0000256" key="7">
    <source>
        <dbReference type="SAM" id="Phobius"/>
    </source>
</evidence>
<organism evidence="8 9">
    <name type="scientific">Anaerotignum faecicola</name>
    <dbReference type="NCBI Taxonomy" id="2358141"/>
    <lineage>
        <taxon>Bacteria</taxon>
        <taxon>Bacillati</taxon>
        <taxon>Bacillota</taxon>
        <taxon>Clostridia</taxon>
        <taxon>Lachnospirales</taxon>
        <taxon>Anaerotignaceae</taxon>
        <taxon>Anaerotignum</taxon>
    </lineage>
</organism>
<reference evidence="8 9" key="1">
    <citation type="submission" date="2018-10" db="EMBL/GenBank/DDBJ databases">
        <title>Draft Genome Sequence of Anaerotignum sp. KCTC 15736.</title>
        <authorList>
            <person name="Choi S.H."/>
            <person name="Kim J.S."/>
            <person name="Kang S.W."/>
            <person name="Lee J.S."/>
            <person name="Park S.H."/>
        </authorList>
    </citation>
    <scope>NUCLEOTIDE SEQUENCE [LARGE SCALE GENOMIC DNA]</scope>
    <source>
        <strain evidence="8 9">KCTC 15736</strain>
    </source>
</reference>
<dbReference type="AlphaFoldDB" id="A0A401LG32"/>
<feature type="transmembrane region" description="Helical" evidence="7">
    <location>
        <begin position="269"/>
        <end position="298"/>
    </location>
</feature>
<dbReference type="PIRSF" id="PIRSF006603">
    <property type="entry name" value="DinF"/>
    <property type="match status" value="1"/>
</dbReference>
<dbReference type="PANTHER" id="PTHR43823">
    <property type="entry name" value="SPORULATION PROTEIN YKVU"/>
    <property type="match status" value="1"/>
</dbReference>
<dbReference type="Proteomes" id="UP000287361">
    <property type="component" value="Unassembled WGS sequence"/>
</dbReference>
<accession>A0A401LG32</accession>
<feature type="transmembrane region" description="Helical" evidence="7">
    <location>
        <begin position="357"/>
        <end position="379"/>
    </location>
</feature>
<evidence type="ECO:0000256" key="1">
    <source>
        <dbReference type="ARBA" id="ARBA00004651"/>
    </source>
</evidence>
<keyword evidence="4 7" id="KW-0812">Transmembrane</keyword>
<protein>
    <submittedName>
        <fullName evidence="8">MATE family efflux transporter</fullName>
    </submittedName>
</protein>
<evidence type="ECO:0000256" key="4">
    <source>
        <dbReference type="ARBA" id="ARBA00022692"/>
    </source>
</evidence>
<gene>
    <name evidence="8" type="ORF">KGMB03357_21350</name>
</gene>
<feature type="transmembrane region" description="Helical" evidence="7">
    <location>
        <begin position="191"/>
        <end position="213"/>
    </location>
</feature>
<keyword evidence="6 7" id="KW-0472">Membrane</keyword>
<dbReference type="InterPro" id="IPR002528">
    <property type="entry name" value="MATE_fam"/>
</dbReference>
<feature type="transmembrane region" description="Helical" evidence="7">
    <location>
        <begin position="417"/>
        <end position="436"/>
    </location>
</feature>
<name>A0A401LG32_9FIRM</name>
<dbReference type="NCBIfam" id="TIGR00797">
    <property type="entry name" value="matE"/>
    <property type="match status" value="1"/>
</dbReference>
<evidence type="ECO:0000313" key="9">
    <source>
        <dbReference type="Proteomes" id="UP000287361"/>
    </source>
</evidence>
<evidence type="ECO:0000256" key="6">
    <source>
        <dbReference type="ARBA" id="ARBA00023136"/>
    </source>
</evidence>
<sequence>MNIQLSDHFTYRRLIRFVIPSVAMMILTSIYGVVDGLFVSNFVGKTAFAAVNLVIPFTLVLGAFGFMLGTGGTALVAKTLGEGKQEEANRIFSMLIYFAIGLGLVLTMLGIAALKKILLKMGADDAMLGYGMIYGRLVLLGIPFYMLENMFQNFLIAAEKPQLGLIVTIAAGLTNMVLDALFIAVLGWGVAGAAVATALGQCVGGLIPFVYFARKNSSKLSLVKTRLMGGALFHACTNGSSELVSNISMSSVGMLYNAQLMKVAGENGVAAYGVILYVNFIFIAIYLGYAYGSAPIVAFNYGAGKKAELQNVLKKSLKLLLGTGIVLLSIGVLFAGVLSGLFVGYDAQLYAMTVRGLRFYAVSFLLSGFNIFGSSFFTALNNGMVSAAISFLRTVVFEVAAVLILPLFFGLDGVWCAITVAELASILITIGAFSALRKRYQYL</sequence>
<feature type="transmembrane region" description="Helical" evidence="7">
    <location>
        <begin position="391"/>
        <end position="411"/>
    </location>
</feature>